<dbReference type="Pfam" id="PF02358">
    <property type="entry name" value="Trehalose_PPase"/>
    <property type="match status" value="1"/>
</dbReference>
<evidence type="ECO:0000313" key="3">
    <source>
        <dbReference type="EMBL" id="SHI03338.1"/>
    </source>
</evidence>
<dbReference type="PANTHER" id="PTHR10788:SF106">
    <property type="entry name" value="BCDNA.GH08860"/>
    <property type="match status" value="1"/>
</dbReference>
<protein>
    <submittedName>
        <fullName evidence="3">Trehalose 6-phosphate synthase/phosphatase</fullName>
    </submittedName>
</protein>
<keyword evidence="4" id="KW-1185">Reference proteome</keyword>
<reference evidence="3 4" key="1">
    <citation type="submission" date="2016-11" db="EMBL/GenBank/DDBJ databases">
        <authorList>
            <person name="Jaros S."/>
            <person name="Januszkiewicz K."/>
            <person name="Wedrychowicz H."/>
        </authorList>
    </citation>
    <scope>NUCLEOTIDE SEQUENCE [LARGE SCALE GENOMIC DNA]</scope>
    <source>
        <strain evidence="3 4">DSM 24574</strain>
    </source>
</reference>
<evidence type="ECO:0000313" key="4">
    <source>
        <dbReference type="Proteomes" id="UP000184212"/>
    </source>
</evidence>
<dbReference type="GO" id="GO:0005992">
    <property type="term" value="P:trehalose biosynthetic process"/>
    <property type="evidence" value="ECO:0007669"/>
    <property type="project" value="InterPro"/>
</dbReference>
<evidence type="ECO:0000256" key="1">
    <source>
        <dbReference type="ARBA" id="ARBA00006330"/>
    </source>
</evidence>
<dbReference type="InterPro" id="IPR006379">
    <property type="entry name" value="HAD-SF_hydro_IIB"/>
</dbReference>
<sequence>MRLIIVANRLPVTTVRRGTTLAFKPSIGGLTTGLNALLRAGNPKGLDDYCWVGWPGLPPAGFDDEALRAALAEMPRYVPVLYSKKLYKDFYSGFCNSCLWPLFHALPTLTTYQEWQWTQYVRANELYLEALAPMLREDDVVWVHDYHLMLLPQMIRQKFPRITIGFFLHIPFPHYEIFRILPSAWRSQLLKGMMGADVVGFHTNDYAQDFLKCILKISGLENKDGLVMTQNRIVAVRNYPMGIAYDDFHRAALETEASGKKNEFLKDFQGQKLILSVDRLDYTKGVVNRLLGYEQFLAKHPEWHQKVSLIMVLAPSRTDVSLYGRMKKEIEMLVGKINGAFGQPHWTPVLYQYQTKSFDELSLLYVTADVALITPLRDGMNLIAKEFVASRSRQNGVLILSELAGASQELIEAKIINPFHIREIADAIDESLNLTEAEQHDAMTRMRRQIKGYDVVRWADDFVGDLTKSRKTMDALRQKMFSRKASEQFLEAFLQSENRLLLVDYDGTLVRFEQFPKQAAPPPRLLETLKRLTECSNTKVVVMSGRDRFTMEKWFDGTGLGFVAENGAWIKDGPAWQMIDSVTADWKPIVLPFIQEYSIRLPGSFLEEKEFSMVWHFRNSDVALSRMRSAELRRDLMPILQEHMLDFSDEIKSVEIRKRGISKDKAVERFLQRRNYDFVAAFGDDYTDEGVFQMIPAHGFTFKVGIEPTHARFMLFDDARVESLLRWVTENIGLEVR</sequence>
<dbReference type="STRING" id="947013.SAMN04488109_6881"/>
<dbReference type="SUPFAM" id="SSF53756">
    <property type="entry name" value="UDP-Glycosyltransferase/glycogen phosphorylase"/>
    <property type="match status" value="1"/>
</dbReference>
<dbReference type="PANTHER" id="PTHR10788">
    <property type="entry name" value="TREHALOSE-6-PHOSPHATE SYNTHASE"/>
    <property type="match status" value="1"/>
</dbReference>
<dbReference type="RefSeq" id="WP_073143599.1">
    <property type="nucleotide sequence ID" value="NZ_FQWQ01000007.1"/>
</dbReference>
<dbReference type="Proteomes" id="UP000184212">
    <property type="component" value="Unassembled WGS sequence"/>
</dbReference>
<dbReference type="InterPro" id="IPR003337">
    <property type="entry name" value="Trehalose_PPase"/>
</dbReference>
<gene>
    <name evidence="3" type="ORF">SAMN04488109_6881</name>
</gene>
<dbReference type="AlphaFoldDB" id="A0A1M5XUW9"/>
<dbReference type="Pfam" id="PF00982">
    <property type="entry name" value="Glyco_transf_20"/>
    <property type="match status" value="1"/>
</dbReference>
<dbReference type="InterPro" id="IPR036412">
    <property type="entry name" value="HAD-like_sf"/>
</dbReference>
<dbReference type="Gene3D" id="3.40.50.1000">
    <property type="entry name" value="HAD superfamily/HAD-like"/>
    <property type="match status" value="1"/>
</dbReference>
<dbReference type="GO" id="GO:0004805">
    <property type="term" value="F:trehalose-phosphatase activity"/>
    <property type="evidence" value="ECO:0007669"/>
    <property type="project" value="TreeGrafter"/>
</dbReference>
<organism evidence="3 4">
    <name type="scientific">Chryseolinea serpens</name>
    <dbReference type="NCBI Taxonomy" id="947013"/>
    <lineage>
        <taxon>Bacteria</taxon>
        <taxon>Pseudomonadati</taxon>
        <taxon>Bacteroidota</taxon>
        <taxon>Cytophagia</taxon>
        <taxon>Cytophagales</taxon>
        <taxon>Fulvivirgaceae</taxon>
        <taxon>Chryseolinea</taxon>
    </lineage>
</organism>
<evidence type="ECO:0000256" key="2">
    <source>
        <dbReference type="ARBA" id="ARBA00008799"/>
    </source>
</evidence>
<dbReference type="NCBIfam" id="NF011071">
    <property type="entry name" value="PRK14501.1"/>
    <property type="match status" value="1"/>
</dbReference>
<dbReference type="EMBL" id="FQWQ01000007">
    <property type="protein sequence ID" value="SHI03338.1"/>
    <property type="molecule type" value="Genomic_DNA"/>
</dbReference>
<dbReference type="NCBIfam" id="TIGR01484">
    <property type="entry name" value="HAD-SF-IIB"/>
    <property type="match status" value="1"/>
</dbReference>
<accession>A0A1M5XUW9</accession>
<comment type="similarity">
    <text evidence="1">In the C-terminal section; belongs to the trehalose phosphatase family.</text>
</comment>
<name>A0A1M5XUW9_9BACT</name>
<dbReference type="InterPro" id="IPR023214">
    <property type="entry name" value="HAD_sf"/>
</dbReference>
<dbReference type="OrthoDB" id="9761633at2"/>
<dbReference type="Gene3D" id="3.30.70.1020">
    <property type="entry name" value="Trehalose-6-phosphate phosphatase related protein, domain 2"/>
    <property type="match status" value="1"/>
</dbReference>
<proteinExistence type="inferred from homology"/>
<comment type="similarity">
    <text evidence="2">Belongs to the glycosyltransferase 20 family.</text>
</comment>
<dbReference type="SUPFAM" id="SSF56784">
    <property type="entry name" value="HAD-like"/>
    <property type="match status" value="1"/>
</dbReference>
<dbReference type="InterPro" id="IPR001830">
    <property type="entry name" value="Glyco_trans_20"/>
</dbReference>
<dbReference type="Gene3D" id="3.40.50.2000">
    <property type="entry name" value="Glycogen Phosphorylase B"/>
    <property type="match status" value="2"/>
</dbReference>
<dbReference type="NCBIfam" id="TIGR00685">
    <property type="entry name" value="T6PP"/>
    <property type="match status" value="1"/>
</dbReference>
<dbReference type="CDD" id="cd01627">
    <property type="entry name" value="HAD_TPP"/>
    <property type="match status" value="1"/>
</dbReference>
<dbReference type="CDD" id="cd03788">
    <property type="entry name" value="GT20_TPS"/>
    <property type="match status" value="1"/>
</dbReference>
<dbReference type="GO" id="GO:0005829">
    <property type="term" value="C:cytosol"/>
    <property type="evidence" value="ECO:0007669"/>
    <property type="project" value="TreeGrafter"/>
</dbReference>
<dbReference type="GO" id="GO:0003825">
    <property type="term" value="F:alpha,alpha-trehalose-phosphate synthase (UDP-forming) activity"/>
    <property type="evidence" value="ECO:0007669"/>
    <property type="project" value="TreeGrafter"/>
</dbReference>